<accession>A0A1R3X8Z2</accession>
<dbReference type="Gene3D" id="3.30.160.150">
    <property type="entry name" value="Lipoprotein like domain"/>
    <property type="match status" value="1"/>
</dbReference>
<keyword evidence="1" id="KW-0449">Lipoprotein</keyword>
<evidence type="ECO:0000313" key="1">
    <source>
        <dbReference type="EMBL" id="SIT87594.1"/>
    </source>
</evidence>
<protein>
    <submittedName>
        <fullName evidence="1">LPS-assembly lipoprotein</fullName>
    </submittedName>
</protein>
<dbReference type="RefSeq" id="WP_084190830.1">
    <property type="nucleotide sequence ID" value="NZ_FTPR01000002.1"/>
</dbReference>
<evidence type="ECO:0000313" key="2">
    <source>
        <dbReference type="Proteomes" id="UP000186997"/>
    </source>
</evidence>
<dbReference type="EMBL" id="FTPR01000002">
    <property type="protein sequence ID" value="SIT87594.1"/>
    <property type="molecule type" value="Genomic_DNA"/>
</dbReference>
<organism evidence="1 2">
    <name type="scientific">Yoonia rosea</name>
    <dbReference type="NCBI Taxonomy" id="287098"/>
    <lineage>
        <taxon>Bacteria</taxon>
        <taxon>Pseudomonadati</taxon>
        <taxon>Pseudomonadota</taxon>
        <taxon>Alphaproteobacteria</taxon>
        <taxon>Rhodobacterales</taxon>
        <taxon>Paracoccaceae</taxon>
        <taxon>Yoonia</taxon>
    </lineage>
</organism>
<sequence length="160" mass="17095">MSSSLTPRRTVLLVLLGLAGCGFAPIYGTDTGLRGRVAFETDASVAGFRLREQLEKRLGRSVAPEYALKTTVRSSQRAAAITSEGDTSRFNIVGVATWRLIALDDGRQIDGGEVEAFTSYSATGSTNATQATRDDAEARVSVILADLIVSRVLIRATELD</sequence>
<keyword evidence="2" id="KW-1185">Reference proteome</keyword>
<dbReference type="InterPro" id="IPR007485">
    <property type="entry name" value="LPS_assembly_LptE"/>
</dbReference>
<dbReference type="OrthoDB" id="7629596at2"/>
<gene>
    <name evidence="1" type="ORF">SAMN05421665_2463</name>
</gene>
<dbReference type="STRING" id="287098.SAMN05421665_2463"/>
<reference evidence="2" key="1">
    <citation type="submission" date="2017-01" db="EMBL/GenBank/DDBJ databases">
        <authorList>
            <person name="Varghese N."/>
            <person name="Submissions S."/>
        </authorList>
    </citation>
    <scope>NUCLEOTIDE SEQUENCE [LARGE SCALE GENOMIC DNA]</scope>
    <source>
        <strain evidence="2">DSM 29591</strain>
    </source>
</reference>
<dbReference type="Pfam" id="PF04390">
    <property type="entry name" value="LptE"/>
    <property type="match status" value="1"/>
</dbReference>
<dbReference type="AlphaFoldDB" id="A0A1R3X8Z2"/>
<dbReference type="GO" id="GO:0019867">
    <property type="term" value="C:outer membrane"/>
    <property type="evidence" value="ECO:0007669"/>
    <property type="project" value="InterPro"/>
</dbReference>
<proteinExistence type="predicted"/>
<dbReference type="Proteomes" id="UP000186997">
    <property type="component" value="Unassembled WGS sequence"/>
</dbReference>
<dbReference type="GO" id="GO:0043165">
    <property type="term" value="P:Gram-negative-bacterium-type cell outer membrane assembly"/>
    <property type="evidence" value="ECO:0007669"/>
    <property type="project" value="InterPro"/>
</dbReference>
<name>A0A1R3X8Z2_9RHOB</name>